<gene>
    <name evidence="2" type="ORF">Cvel_8306</name>
</gene>
<protein>
    <recommendedName>
        <fullName evidence="3">DNA helicase</fullName>
    </recommendedName>
</protein>
<dbReference type="EMBL" id="CDMZ01003725">
    <property type="protein sequence ID" value="CEM47368.1"/>
    <property type="molecule type" value="Genomic_DNA"/>
</dbReference>
<organism evidence="2">
    <name type="scientific">Chromera velia CCMP2878</name>
    <dbReference type="NCBI Taxonomy" id="1169474"/>
    <lineage>
        <taxon>Eukaryota</taxon>
        <taxon>Sar</taxon>
        <taxon>Alveolata</taxon>
        <taxon>Colpodellida</taxon>
        <taxon>Chromeraceae</taxon>
        <taxon>Chromera</taxon>
    </lineage>
</organism>
<dbReference type="Pfam" id="PF13245">
    <property type="entry name" value="AAA_19"/>
    <property type="match status" value="1"/>
</dbReference>
<sequence length="391" mass="43603">MLFVFLTFPSGTGKSHLIAAIQKYVDHRHLKGRHTVTTMTGTAAIQIGGSMLHSFLRLPLISPSRQCTDLIDADQFSQESNPHTADRPTESESQSNSSSSSSPSTNKRKKTIAAETSQRLHRINHMICDEVSMLSGQTLAHIISDHINSALQKSDGTCLGDCSYLFLDDFFQLDPSEGNALWKDLHCAEVREAVLKDSRRKDSVGRALIRQTIWQSLIHVIFLDRVIYQNRAAFVTALNRFKREEDTFEDWKLLFAKRCIPCQPASKHSPPDRVVHLTSLVCSNSQRIKHNWQAALAHASAHNKTLIFAPTSDTYRSNPLPFFIANTVLSGKHDDKDTRRLKNYHPAVNIFVPGMHVMCLENLAPELGIANGTFGAVVGIVPAKEDKDAQP</sequence>
<dbReference type="InterPro" id="IPR051055">
    <property type="entry name" value="PIF1_helicase"/>
</dbReference>
<feature type="region of interest" description="Disordered" evidence="1">
    <location>
        <begin position="76"/>
        <end position="114"/>
    </location>
</feature>
<reference evidence="2" key="1">
    <citation type="submission" date="2014-11" db="EMBL/GenBank/DDBJ databases">
        <authorList>
            <person name="Otto D Thomas"/>
            <person name="Naeem Raeece"/>
        </authorList>
    </citation>
    <scope>NUCLEOTIDE SEQUENCE</scope>
</reference>
<dbReference type="InterPro" id="IPR027417">
    <property type="entry name" value="P-loop_NTPase"/>
</dbReference>
<dbReference type="PANTHER" id="PTHR47642">
    <property type="entry name" value="ATP-DEPENDENT DNA HELICASE"/>
    <property type="match status" value="1"/>
</dbReference>
<evidence type="ECO:0000313" key="2">
    <source>
        <dbReference type="EMBL" id="CEM47368.1"/>
    </source>
</evidence>
<dbReference type="Gene3D" id="3.40.50.300">
    <property type="entry name" value="P-loop containing nucleotide triphosphate hydrolases"/>
    <property type="match status" value="1"/>
</dbReference>
<dbReference type="VEuPathDB" id="CryptoDB:Cvel_8306"/>
<feature type="compositionally biased region" description="Low complexity" evidence="1">
    <location>
        <begin position="91"/>
        <end position="105"/>
    </location>
</feature>
<evidence type="ECO:0008006" key="3">
    <source>
        <dbReference type="Google" id="ProtNLM"/>
    </source>
</evidence>
<evidence type="ECO:0000256" key="1">
    <source>
        <dbReference type="SAM" id="MobiDB-lite"/>
    </source>
</evidence>
<proteinExistence type="predicted"/>
<accession>A0A0G4HSU8</accession>
<dbReference type="SUPFAM" id="SSF52540">
    <property type="entry name" value="P-loop containing nucleoside triphosphate hydrolases"/>
    <property type="match status" value="1"/>
</dbReference>
<name>A0A0G4HSU8_9ALVE</name>
<dbReference type="AlphaFoldDB" id="A0A0G4HSU8"/>